<dbReference type="Gramene" id="PSR85120">
    <property type="protein sequence ID" value="PSR85120"/>
    <property type="gene ID" value="CEY00_Acc33104"/>
</dbReference>
<dbReference type="GO" id="GO:0012505">
    <property type="term" value="C:endomembrane system"/>
    <property type="evidence" value="ECO:0007669"/>
    <property type="project" value="TreeGrafter"/>
</dbReference>
<dbReference type="InterPro" id="IPR057290">
    <property type="entry name" value="CHX17_C"/>
</dbReference>
<comment type="caution">
    <text evidence="13">The sequence shown here is derived from an EMBL/GenBank/DDBJ whole genome shotgun (WGS) entry which is preliminary data.</text>
</comment>
<feature type="domain" description="Cation/H(+) antiporter C-terminal" evidence="12">
    <location>
        <begin position="646"/>
        <end position="790"/>
    </location>
</feature>
<dbReference type="GO" id="GO:0006885">
    <property type="term" value="P:regulation of pH"/>
    <property type="evidence" value="ECO:0007669"/>
    <property type="project" value="TreeGrafter"/>
</dbReference>
<evidence type="ECO:0000256" key="4">
    <source>
        <dbReference type="ARBA" id="ARBA00022692"/>
    </source>
</evidence>
<dbReference type="Gene3D" id="1.20.1530.20">
    <property type="match status" value="1"/>
</dbReference>
<dbReference type="InterPro" id="IPR006153">
    <property type="entry name" value="Cation/H_exchanger_TM"/>
</dbReference>
<evidence type="ECO:0000259" key="11">
    <source>
        <dbReference type="Pfam" id="PF00999"/>
    </source>
</evidence>
<sequence>MNMTNFTAAAAGLPFNSTTNATFATAMLPFNFSVFGMPFSCDKFGNSVTSKGVFLNDNPLLRPVSFFLSQLGVAVLLTALFRRLLKPLKQPRFVAEMLAGIMMSPSMLQLIGKEDLFVGTSKETNMMHVLENLGLTTFSFIIGIRTDVSVIRSAGKLPWAIGILSFILPLAFVLPFTEFIKKSNPIGGFFLYWVSVLAASSSFQVTSYLLEDLKLLNSEIGRLAMSSALVSNIGSWVFTVYNAFFTWANYLQFPKADYYKMEILRFIMVLGIVFGLRPFMFWLMRKVPEGKSIKESHFFIMIVMFLSVAFLCEYMGYNAYFGGMVLGLAVPSGPPLGSGIVQKLEIFISSVLLPAYIVDVGRYINVFIITEANFTLVEAVILLAFLGKLAGAVVPSLIGRMPFKDCFAIGLVLSAQGFYDVLFFKLYLRFNLITEEFYTILTVMAVVSEAIMTPLVCYLYDPSKRYLNYKRRTIQQASNENELRVLLCVYEEDQVFSLMNLLKASHPTRERPIGAFVLDLIELVGRDHPLFINHQFHQRQSSTLTRTDRIISAFNQYELRCEGSIRHQFYTTIAPYISMHDDIGTVALEKSTSLLIIPYHKSDAVSNIKGVVRNVLDKAPCSVGILVDKKIIMHWRSDSRNQSQFHVCVIFYGGPDSRESLAYGMRMVENPAIRLSVIRLIAEDEFITDMLETKLDIKMIHDLRTMSDDNQRIEYRELIVKDGVETSSVLFSLDDHYDFMLVGRRLDNDSPLVAGLTDWSYAHELGIIGDMLASSDMKNSASVLVVQQQTTVEDLAHKS</sequence>
<evidence type="ECO:0000256" key="10">
    <source>
        <dbReference type="SAM" id="Phobius"/>
    </source>
</evidence>
<proteinExistence type="inferred from homology"/>
<dbReference type="InParanoid" id="A0A2R6P4A9"/>
<feature type="transmembrane region" description="Helical" evidence="10">
    <location>
        <begin position="440"/>
        <end position="460"/>
    </location>
</feature>
<feature type="transmembrane region" description="Helical" evidence="10">
    <location>
        <begin position="222"/>
        <end position="243"/>
    </location>
</feature>
<evidence type="ECO:0000313" key="13">
    <source>
        <dbReference type="EMBL" id="PSR85120.1"/>
    </source>
</evidence>
<keyword evidence="8 10" id="KW-0472">Membrane</keyword>
<feature type="transmembrane region" description="Helical" evidence="10">
    <location>
        <begin position="157"/>
        <end position="177"/>
    </location>
</feature>
<feature type="transmembrane region" description="Helical" evidence="10">
    <location>
        <begin position="263"/>
        <end position="284"/>
    </location>
</feature>
<evidence type="ECO:0000256" key="8">
    <source>
        <dbReference type="ARBA" id="ARBA00023136"/>
    </source>
</evidence>
<keyword evidence="2" id="KW-0813">Transport</keyword>
<dbReference type="GO" id="GO:0006813">
    <property type="term" value="P:potassium ion transport"/>
    <property type="evidence" value="ECO:0007669"/>
    <property type="project" value="UniProtKB-KW"/>
</dbReference>
<reference evidence="14" key="2">
    <citation type="journal article" date="2018" name="BMC Genomics">
        <title>A manually annotated Actinidia chinensis var. chinensis (kiwifruit) genome highlights the challenges associated with draft genomes and gene prediction in plants.</title>
        <authorList>
            <person name="Pilkington S.M."/>
            <person name="Crowhurst R."/>
            <person name="Hilario E."/>
            <person name="Nardozza S."/>
            <person name="Fraser L."/>
            <person name="Peng Y."/>
            <person name="Gunaseelan K."/>
            <person name="Simpson R."/>
            <person name="Tahir J."/>
            <person name="Deroles S.C."/>
            <person name="Templeton K."/>
            <person name="Luo Z."/>
            <person name="Davy M."/>
            <person name="Cheng C."/>
            <person name="McNeilage M."/>
            <person name="Scaglione D."/>
            <person name="Liu Y."/>
            <person name="Zhang Q."/>
            <person name="Datson P."/>
            <person name="De Silva N."/>
            <person name="Gardiner S.E."/>
            <person name="Bassett H."/>
            <person name="Chagne D."/>
            <person name="McCallum J."/>
            <person name="Dzierzon H."/>
            <person name="Deng C."/>
            <person name="Wang Y.Y."/>
            <person name="Barron L."/>
            <person name="Manako K."/>
            <person name="Bowen J."/>
            <person name="Foster T.M."/>
            <person name="Erridge Z.A."/>
            <person name="Tiffin H."/>
            <person name="Waite C.N."/>
            <person name="Davies K.M."/>
            <person name="Grierson E.P."/>
            <person name="Laing W.A."/>
            <person name="Kirk R."/>
            <person name="Chen X."/>
            <person name="Wood M."/>
            <person name="Montefiori M."/>
            <person name="Brummell D.A."/>
            <person name="Schwinn K.E."/>
            <person name="Catanach A."/>
            <person name="Fullerton C."/>
            <person name="Li D."/>
            <person name="Meiyalaghan S."/>
            <person name="Nieuwenhuizen N."/>
            <person name="Read N."/>
            <person name="Prakash R."/>
            <person name="Hunter D."/>
            <person name="Zhang H."/>
            <person name="McKenzie M."/>
            <person name="Knabel M."/>
            <person name="Harris A."/>
            <person name="Allan A.C."/>
            <person name="Gleave A."/>
            <person name="Chen A."/>
            <person name="Janssen B.J."/>
            <person name="Plunkett B."/>
            <person name="Ampomah-Dwamena C."/>
            <person name="Voogd C."/>
            <person name="Leif D."/>
            <person name="Lafferty D."/>
            <person name="Souleyre E.J.F."/>
            <person name="Varkonyi-Gasic E."/>
            <person name="Gambi F."/>
            <person name="Hanley J."/>
            <person name="Yao J.L."/>
            <person name="Cheung J."/>
            <person name="David K.M."/>
            <person name="Warren B."/>
            <person name="Marsh K."/>
            <person name="Snowden K.C."/>
            <person name="Lin-Wang K."/>
            <person name="Brian L."/>
            <person name="Martinez-Sanchez M."/>
            <person name="Wang M."/>
            <person name="Ileperuma N."/>
            <person name="Macnee N."/>
            <person name="Campin R."/>
            <person name="McAtee P."/>
            <person name="Drummond R.S.M."/>
            <person name="Espley R.V."/>
            <person name="Ireland H.S."/>
            <person name="Wu R."/>
            <person name="Atkinson R.G."/>
            <person name="Karunairetnam S."/>
            <person name="Bulley S."/>
            <person name="Chunkath S."/>
            <person name="Hanley Z."/>
            <person name="Storey R."/>
            <person name="Thrimawithana A.H."/>
            <person name="Thomson S."/>
            <person name="David C."/>
            <person name="Testolin R."/>
            <person name="Huang H."/>
            <person name="Hellens R.P."/>
            <person name="Schaffer R.J."/>
        </authorList>
    </citation>
    <scope>NUCLEOTIDE SEQUENCE [LARGE SCALE GENOMIC DNA]</scope>
    <source>
        <strain evidence="14">cv. Red5</strain>
    </source>
</reference>
<comment type="subcellular location">
    <subcellularLocation>
        <location evidence="1">Membrane</location>
        <topology evidence="1">Multi-pass membrane protein</topology>
    </subcellularLocation>
</comment>
<evidence type="ECO:0000256" key="6">
    <source>
        <dbReference type="ARBA" id="ARBA00022989"/>
    </source>
</evidence>
<feature type="transmembrane region" description="Helical" evidence="10">
    <location>
        <begin position="189"/>
        <end position="210"/>
    </location>
</feature>
<dbReference type="AlphaFoldDB" id="A0A2R6P4A9"/>
<dbReference type="InterPro" id="IPR038770">
    <property type="entry name" value="Na+/solute_symporter_sf"/>
</dbReference>
<keyword evidence="5" id="KW-0630">Potassium</keyword>
<dbReference type="OrthoDB" id="1868135at2759"/>
<feature type="transmembrane region" description="Helical" evidence="10">
    <location>
        <begin position="407"/>
        <end position="428"/>
    </location>
</feature>
<evidence type="ECO:0000256" key="2">
    <source>
        <dbReference type="ARBA" id="ARBA00022448"/>
    </source>
</evidence>
<dbReference type="EMBL" id="NKQK01000029">
    <property type="protein sequence ID" value="PSR85120.1"/>
    <property type="molecule type" value="Genomic_DNA"/>
</dbReference>
<evidence type="ECO:0000256" key="3">
    <source>
        <dbReference type="ARBA" id="ARBA00022538"/>
    </source>
</evidence>
<dbReference type="PANTHER" id="PTHR32468:SF96">
    <property type="entry name" value="CATION_H(+) ANTIPORTER 26-RELATED"/>
    <property type="match status" value="1"/>
</dbReference>
<dbReference type="OMA" id="ESHFFIM"/>
<evidence type="ECO:0000256" key="5">
    <source>
        <dbReference type="ARBA" id="ARBA00022958"/>
    </source>
</evidence>
<organism evidence="13 14">
    <name type="scientific">Actinidia chinensis var. chinensis</name>
    <name type="common">Chinese soft-hair kiwi</name>
    <dbReference type="NCBI Taxonomy" id="1590841"/>
    <lineage>
        <taxon>Eukaryota</taxon>
        <taxon>Viridiplantae</taxon>
        <taxon>Streptophyta</taxon>
        <taxon>Embryophyta</taxon>
        <taxon>Tracheophyta</taxon>
        <taxon>Spermatophyta</taxon>
        <taxon>Magnoliopsida</taxon>
        <taxon>eudicotyledons</taxon>
        <taxon>Gunneridae</taxon>
        <taxon>Pentapetalae</taxon>
        <taxon>asterids</taxon>
        <taxon>Ericales</taxon>
        <taxon>Actinidiaceae</taxon>
        <taxon>Actinidia</taxon>
    </lineage>
</organism>
<evidence type="ECO:0000313" key="14">
    <source>
        <dbReference type="Proteomes" id="UP000241394"/>
    </source>
</evidence>
<keyword evidence="3" id="KW-0633">Potassium transport</keyword>
<dbReference type="GO" id="GO:0015297">
    <property type="term" value="F:antiporter activity"/>
    <property type="evidence" value="ECO:0007669"/>
    <property type="project" value="InterPro"/>
</dbReference>
<dbReference type="GO" id="GO:0016020">
    <property type="term" value="C:membrane"/>
    <property type="evidence" value="ECO:0007669"/>
    <property type="project" value="UniProtKB-SubCell"/>
</dbReference>
<keyword evidence="4 10" id="KW-0812">Transmembrane</keyword>
<keyword evidence="14" id="KW-1185">Reference proteome</keyword>
<feature type="domain" description="Cation/H+ exchanger transmembrane" evidence="11">
    <location>
        <begin position="77"/>
        <end position="450"/>
    </location>
</feature>
<dbReference type="InterPro" id="IPR050794">
    <property type="entry name" value="CPA2_transporter"/>
</dbReference>
<evidence type="ECO:0000259" key="12">
    <source>
        <dbReference type="Pfam" id="PF23259"/>
    </source>
</evidence>
<dbReference type="GO" id="GO:1902600">
    <property type="term" value="P:proton transmembrane transport"/>
    <property type="evidence" value="ECO:0007669"/>
    <property type="project" value="InterPro"/>
</dbReference>
<evidence type="ECO:0000256" key="7">
    <source>
        <dbReference type="ARBA" id="ARBA00023065"/>
    </source>
</evidence>
<name>A0A2R6P4A9_ACTCC</name>
<keyword evidence="6 10" id="KW-1133">Transmembrane helix</keyword>
<dbReference type="Proteomes" id="UP000241394">
    <property type="component" value="Chromosome LG29"/>
</dbReference>
<accession>A0A2R6P4A9</accession>
<dbReference type="PANTHER" id="PTHR32468">
    <property type="entry name" value="CATION/H + ANTIPORTER"/>
    <property type="match status" value="1"/>
</dbReference>
<dbReference type="FunCoup" id="A0A2R6P4A9">
    <property type="interactions" value="4"/>
</dbReference>
<feature type="transmembrane region" description="Helical" evidence="10">
    <location>
        <begin position="60"/>
        <end position="81"/>
    </location>
</feature>
<reference evidence="13 14" key="1">
    <citation type="submission" date="2017-07" db="EMBL/GenBank/DDBJ databases">
        <title>An improved, manually edited Actinidia chinensis var. chinensis (kiwifruit) genome highlights the challenges associated with draft genomes and gene prediction in plants.</title>
        <authorList>
            <person name="Pilkington S."/>
            <person name="Crowhurst R."/>
            <person name="Hilario E."/>
            <person name="Nardozza S."/>
            <person name="Fraser L."/>
            <person name="Peng Y."/>
            <person name="Gunaseelan K."/>
            <person name="Simpson R."/>
            <person name="Tahir J."/>
            <person name="Deroles S."/>
            <person name="Templeton K."/>
            <person name="Luo Z."/>
            <person name="Davy M."/>
            <person name="Cheng C."/>
            <person name="Mcneilage M."/>
            <person name="Scaglione D."/>
            <person name="Liu Y."/>
            <person name="Zhang Q."/>
            <person name="Datson P."/>
            <person name="De Silva N."/>
            <person name="Gardiner S."/>
            <person name="Bassett H."/>
            <person name="Chagne D."/>
            <person name="Mccallum J."/>
            <person name="Dzierzon H."/>
            <person name="Deng C."/>
            <person name="Wang Y.-Y."/>
            <person name="Barron N."/>
            <person name="Manako K."/>
            <person name="Bowen J."/>
            <person name="Foster T."/>
            <person name="Erridge Z."/>
            <person name="Tiffin H."/>
            <person name="Waite C."/>
            <person name="Davies K."/>
            <person name="Grierson E."/>
            <person name="Laing W."/>
            <person name="Kirk R."/>
            <person name="Chen X."/>
            <person name="Wood M."/>
            <person name="Montefiori M."/>
            <person name="Brummell D."/>
            <person name="Schwinn K."/>
            <person name="Catanach A."/>
            <person name="Fullerton C."/>
            <person name="Li D."/>
            <person name="Meiyalaghan S."/>
            <person name="Nieuwenhuizen N."/>
            <person name="Read N."/>
            <person name="Prakash R."/>
            <person name="Hunter D."/>
            <person name="Zhang H."/>
            <person name="Mckenzie M."/>
            <person name="Knabel M."/>
            <person name="Harris A."/>
            <person name="Allan A."/>
            <person name="Chen A."/>
            <person name="Janssen B."/>
            <person name="Plunkett B."/>
            <person name="Dwamena C."/>
            <person name="Voogd C."/>
            <person name="Leif D."/>
            <person name="Lafferty D."/>
            <person name="Souleyre E."/>
            <person name="Varkonyi-Gasic E."/>
            <person name="Gambi F."/>
            <person name="Hanley J."/>
            <person name="Yao J.-L."/>
            <person name="Cheung J."/>
            <person name="David K."/>
            <person name="Warren B."/>
            <person name="Marsh K."/>
            <person name="Snowden K."/>
            <person name="Lin-Wang K."/>
            <person name="Brian L."/>
            <person name="Martinez-Sanchez M."/>
            <person name="Wang M."/>
            <person name="Ileperuma N."/>
            <person name="Macnee N."/>
            <person name="Campin R."/>
            <person name="Mcatee P."/>
            <person name="Drummond R."/>
            <person name="Espley R."/>
            <person name="Ireland H."/>
            <person name="Wu R."/>
            <person name="Atkinson R."/>
            <person name="Karunairetnam S."/>
            <person name="Bulley S."/>
            <person name="Chunkath S."/>
            <person name="Hanley Z."/>
            <person name="Storey R."/>
            <person name="Thrimawithana A."/>
            <person name="Thomson S."/>
            <person name="David C."/>
            <person name="Testolin R."/>
        </authorList>
    </citation>
    <scope>NUCLEOTIDE SEQUENCE [LARGE SCALE GENOMIC DNA]</scope>
    <source>
        <strain evidence="14">cv. Red5</strain>
        <tissue evidence="13">Young leaf</tissue>
    </source>
</reference>
<feature type="transmembrane region" description="Helical" evidence="10">
    <location>
        <begin position="296"/>
        <end position="317"/>
    </location>
</feature>
<protein>
    <submittedName>
        <fullName evidence="13">Cation/H(+) antiporter like</fullName>
    </submittedName>
</protein>
<comment type="similarity">
    <text evidence="9">Belongs to the monovalent cation:proton antiporter 2 (CPA2) transporter (TC 2.A.37) family. CHX (TC 2.A.37.4) subfamily.</text>
</comment>
<dbReference type="Pfam" id="PF23259">
    <property type="entry name" value="CHX17_C"/>
    <property type="match status" value="1"/>
</dbReference>
<evidence type="ECO:0000256" key="1">
    <source>
        <dbReference type="ARBA" id="ARBA00004141"/>
    </source>
</evidence>
<keyword evidence="7" id="KW-0406">Ion transport</keyword>
<evidence type="ECO:0000256" key="9">
    <source>
        <dbReference type="ARBA" id="ARBA00038341"/>
    </source>
</evidence>
<feature type="transmembrane region" description="Helical" evidence="10">
    <location>
        <begin position="93"/>
        <end position="111"/>
    </location>
</feature>
<gene>
    <name evidence="13" type="ORF">CEY00_Acc33104</name>
</gene>
<dbReference type="Pfam" id="PF00999">
    <property type="entry name" value="Na_H_Exchanger"/>
    <property type="match status" value="1"/>
</dbReference>
<feature type="transmembrane region" description="Helical" evidence="10">
    <location>
        <begin position="126"/>
        <end position="145"/>
    </location>
</feature>